<dbReference type="CDD" id="cd18604">
    <property type="entry name" value="ABC_6TM_VMR1_D2_like"/>
    <property type="match status" value="1"/>
</dbReference>
<dbReference type="GO" id="GO:0016887">
    <property type="term" value="F:ATP hydrolysis activity"/>
    <property type="evidence" value="ECO:0007669"/>
    <property type="project" value="InterPro"/>
</dbReference>
<dbReference type="PROSITE" id="PS00211">
    <property type="entry name" value="ABC_TRANSPORTER_1"/>
    <property type="match status" value="1"/>
</dbReference>
<dbReference type="GO" id="GO:0016020">
    <property type="term" value="C:membrane"/>
    <property type="evidence" value="ECO:0007669"/>
    <property type="project" value="UniProtKB-SubCell"/>
</dbReference>
<feature type="transmembrane region" description="Helical" evidence="10">
    <location>
        <begin position="148"/>
        <end position="170"/>
    </location>
</feature>
<feature type="transmembrane region" description="Helical" evidence="10">
    <location>
        <begin position="94"/>
        <end position="114"/>
    </location>
</feature>
<feature type="transmembrane region" description="Helical" evidence="10">
    <location>
        <begin position="215"/>
        <end position="235"/>
    </location>
</feature>
<dbReference type="InterPro" id="IPR050173">
    <property type="entry name" value="ABC_transporter_C-like"/>
</dbReference>
<dbReference type="PROSITE" id="PS50893">
    <property type="entry name" value="ABC_TRANSPORTER_2"/>
    <property type="match status" value="2"/>
</dbReference>
<keyword evidence="7 10" id="KW-1133">Transmembrane helix</keyword>
<dbReference type="FunFam" id="3.40.50.300:FF:000973">
    <property type="entry name" value="Multidrug resistance-associated protein 4"/>
    <property type="match status" value="1"/>
</dbReference>
<evidence type="ECO:0000256" key="10">
    <source>
        <dbReference type="SAM" id="Phobius"/>
    </source>
</evidence>
<dbReference type="SMART" id="SM00382">
    <property type="entry name" value="AAA"/>
    <property type="match status" value="2"/>
</dbReference>
<feature type="domain" description="ABC transmembrane type-1" evidence="12">
    <location>
        <begin position="988"/>
        <end position="1257"/>
    </location>
</feature>
<feature type="transmembrane region" description="Helical" evidence="10">
    <location>
        <begin position="1128"/>
        <end position="1149"/>
    </location>
</feature>
<feature type="domain" description="ABC transporter" evidence="11">
    <location>
        <begin position="1305"/>
        <end position="1541"/>
    </location>
</feature>
<evidence type="ECO:0000256" key="6">
    <source>
        <dbReference type="ARBA" id="ARBA00022840"/>
    </source>
</evidence>
<sequence>MFTATAEPTQFLPTGEQPGDIIEMASYTDSILFPFYLACVSSLLLLIVLLKSAAKFFAKESRRGPHLSRSTRQQPGLRANVRSHGGPTRFLYKILRLILCFALLVISMLAFVMLPAEHKLQGAGKKHWGKKPKKNRGKHSQPLSPEEWLELSLCAFFTYTMLLAILSLTIRPRVRKIINRHLIFLLLSTFAVFVYRNLWPLASFSGVSQDGAAGWITWSRLSILGVAGVVIPLIIPREFVPVNPRNPRKANAEQTASLLSFLLFTYLNPIIFQAYRDSSLPYDSLPPLADSDEAKYLVSQNLPKLDPFRRKGKPRHLFWGLMEVFRGEYVLAAAYSTIGSFAGFISPLSLNALLLYIERRGEGATLRPWVWVAGLFLGPAVVSISWNAYMYITVRALVHTECILTELVFEHALRIRMRSADYLSDTALGASESGSTHITSLPTQGDPTSPNADKTPSSDLVGRINNLISADVENVRDGKDFLLIFQAVAQIAIAAWFLYSMMGQSAAIGMGFLLVTFPLPGITARAINKTQIEQMKRTDGRVQAISETLNVMRMIKLFAWERKIYKQMAEMRDQELVWVKRKKMLMLLNNILTFCLPLLAMVVTFATYTLVMKRELTASRVFPFLAVFDVLRNQLHEIFRQIHVAIQAKVSLDRLDSFLHNTELLDEFTEAGNKALHEIFIPSAADPQSIGFSNTTFVWDSQKARTSTPSRRDFKLRIKGDLYFQKGKINLVVGPTGSGKTSLLLALLGELHLTSFATDSHYNLPRGGGVAYAAQEAWVQNETIRDNILFGQPYDKVRYKKVLRRCALERDLEGLVDGDETEVGEKGVTLSGGQKARITLARAVYSKAAILLLDDVLSALDVHTSRWIVDNCLRGDLIQGRTVILVTHHIALVGPISDFVVSLGRDGRVTSQGTLSDALSKNVALHAQVERHPSADGSEERSEPPREPEGAARSPGRLMTVEEKAQGRVQWPAIKLFLGSLGGSVFWITVIGCFVCSELTMNLQTWFLGYWARQYEKLPPSEVPVLEYLDIYCGLLALAIIAFLTASLTFIFGSIRASHAIHNQLVQSVLGTTCRWLDSTPVGRVIARFTQDLRVIDGPIALCLERFITISIPLLVKLSTVVYMSPAFIIPAVALAVLGGWIGNIYIAAQLPVKREMSNSQSPVFSHFGGAIAGLTSIRAYGAQNMFKQESLRRIERTIRSARTLYNMNRWIGIRMDLLGGLFTTGLAAYLIYGGHSSDASDVGFSLTISLALSSMILDWVRITNDLEVQSNSLERIQDYVAIEQEPGYIQERDPPAYWPSSGTLRVDKLCARYSPDGPNVLHDLSFEVNSGEKIGIVGRTGSGKSSLALSLLRMITTSGTVYYDSVATSDINLEVLRSNITIIPQHPELLSGTLRQNLDPFGDYDDMELNDALRAAGLFNNRFEGEEDRIVLDTYVGSGGSNFSLGQRQIVALARAIVRQSKVLILDEATAAIDFETDAWIQNTIRQRLPGATLLIIAHRLQTVADADRVLVLDAGKIVEFESPAVLLEAEGSYFKSLVDESGDKEAIYSMAAKAIA</sequence>
<keyword evidence="6" id="KW-0067">ATP-binding</keyword>
<dbReference type="Pfam" id="PF00664">
    <property type="entry name" value="ABC_membrane"/>
    <property type="match status" value="2"/>
</dbReference>
<feature type="transmembrane region" description="Helical" evidence="10">
    <location>
        <begin position="177"/>
        <end position="195"/>
    </location>
</feature>
<dbReference type="FunCoup" id="A0A067MQJ1">
    <property type="interactions" value="40"/>
</dbReference>
<feature type="domain" description="ABC transporter" evidence="11">
    <location>
        <begin position="690"/>
        <end position="931"/>
    </location>
</feature>
<dbReference type="STRING" id="930990.A0A067MQJ1"/>
<evidence type="ECO:0000259" key="12">
    <source>
        <dbReference type="PROSITE" id="PS50929"/>
    </source>
</evidence>
<organism evidence="13 14">
    <name type="scientific">Botryobasidium botryosum (strain FD-172 SS1)</name>
    <dbReference type="NCBI Taxonomy" id="930990"/>
    <lineage>
        <taxon>Eukaryota</taxon>
        <taxon>Fungi</taxon>
        <taxon>Dikarya</taxon>
        <taxon>Basidiomycota</taxon>
        <taxon>Agaricomycotina</taxon>
        <taxon>Agaricomycetes</taxon>
        <taxon>Cantharellales</taxon>
        <taxon>Botryobasidiaceae</taxon>
        <taxon>Botryobasidium</taxon>
    </lineage>
</organism>
<evidence type="ECO:0000313" key="13">
    <source>
        <dbReference type="EMBL" id="KDQ18018.1"/>
    </source>
</evidence>
<dbReference type="InterPro" id="IPR003593">
    <property type="entry name" value="AAA+_ATPase"/>
</dbReference>
<dbReference type="InParanoid" id="A0A067MQJ1"/>
<dbReference type="FunFam" id="1.20.1560.10:FF:000013">
    <property type="entry name" value="ABC transporter C family member 2"/>
    <property type="match status" value="1"/>
</dbReference>
<feature type="domain" description="ABC transmembrane type-1" evidence="12">
    <location>
        <begin position="330"/>
        <end position="647"/>
    </location>
</feature>
<feature type="transmembrane region" description="Helical" evidence="10">
    <location>
        <begin position="33"/>
        <end position="54"/>
    </location>
</feature>
<feature type="transmembrane region" description="Helical" evidence="10">
    <location>
        <begin position="505"/>
        <end position="527"/>
    </location>
</feature>
<reference evidence="14" key="1">
    <citation type="journal article" date="2014" name="Proc. Natl. Acad. Sci. U.S.A.">
        <title>Extensive sampling of basidiomycete genomes demonstrates inadequacy of the white-rot/brown-rot paradigm for wood decay fungi.</title>
        <authorList>
            <person name="Riley R."/>
            <person name="Salamov A.A."/>
            <person name="Brown D.W."/>
            <person name="Nagy L.G."/>
            <person name="Floudas D."/>
            <person name="Held B.W."/>
            <person name="Levasseur A."/>
            <person name="Lombard V."/>
            <person name="Morin E."/>
            <person name="Otillar R."/>
            <person name="Lindquist E.A."/>
            <person name="Sun H."/>
            <person name="LaButti K.M."/>
            <person name="Schmutz J."/>
            <person name="Jabbour D."/>
            <person name="Luo H."/>
            <person name="Baker S.E."/>
            <person name="Pisabarro A.G."/>
            <person name="Walton J.D."/>
            <person name="Blanchette R.A."/>
            <person name="Henrissat B."/>
            <person name="Martin F."/>
            <person name="Cullen D."/>
            <person name="Hibbett D.S."/>
            <person name="Grigoriev I.V."/>
        </authorList>
    </citation>
    <scope>NUCLEOTIDE SEQUENCE [LARGE SCALE GENOMIC DNA]</scope>
    <source>
        <strain evidence="14">FD-172 SS1</strain>
    </source>
</reference>
<name>A0A067MQJ1_BOTB1</name>
<evidence type="ECO:0000256" key="9">
    <source>
        <dbReference type="SAM" id="MobiDB-lite"/>
    </source>
</evidence>
<feature type="transmembrane region" description="Helical" evidence="10">
    <location>
        <begin position="329"/>
        <end position="357"/>
    </location>
</feature>
<dbReference type="Gene3D" id="3.40.50.300">
    <property type="entry name" value="P-loop containing nucleotide triphosphate hydrolases"/>
    <property type="match status" value="2"/>
</dbReference>
<accession>A0A067MQJ1</accession>
<evidence type="ECO:0000256" key="4">
    <source>
        <dbReference type="ARBA" id="ARBA00022737"/>
    </source>
</evidence>
<dbReference type="Proteomes" id="UP000027195">
    <property type="component" value="Unassembled WGS sequence"/>
</dbReference>
<dbReference type="CDD" id="cd03250">
    <property type="entry name" value="ABCC_MRP_domain1"/>
    <property type="match status" value="1"/>
</dbReference>
<dbReference type="PANTHER" id="PTHR24223:SF356">
    <property type="entry name" value="ATP-BINDING CASSETTE TRANSPORTER ABC4"/>
    <property type="match status" value="1"/>
</dbReference>
<keyword evidence="3 10" id="KW-0812">Transmembrane</keyword>
<dbReference type="CDD" id="cd18596">
    <property type="entry name" value="ABC_6TM_VMR1_D1_like"/>
    <property type="match status" value="1"/>
</dbReference>
<gene>
    <name evidence="13" type="ORF">BOTBODRAFT_155037</name>
</gene>
<dbReference type="InterPro" id="IPR017871">
    <property type="entry name" value="ABC_transporter-like_CS"/>
</dbReference>
<protein>
    <submittedName>
        <fullName evidence="13">Uncharacterized protein</fullName>
    </submittedName>
</protein>
<dbReference type="FunFam" id="3.40.50.300:FF:000838">
    <property type="entry name" value="ABC multidrug transporter (Eurofung)"/>
    <property type="match status" value="1"/>
</dbReference>
<feature type="transmembrane region" description="Helical" evidence="10">
    <location>
        <begin position="587"/>
        <end position="611"/>
    </location>
</feature>
<evidence type="ECO:0000256" key="3">
    <source>
        <dbReference type="ARBA" id="ARBA00022692"/>
    </source>
</evidence>
<feature type="transmembrane region" description="Helical" evidence="10">
    <location>
        <begin position="1212"/>
        <end position="1233"/>
    </location>
</feature>
<keyword evidence="4" id="KW-0677">Repeat</keyword>
<keyword evidence="8 10" id="KW-0472">Membrane</keyword>
<feature type="transmembrane region" description="Helical" evidence="10">
    <location>
        <begin position="256"/>
        <end position="275"/>
    </location>
</feature>
<dbReference type="EMBL" id="KL198022">
    <property type="protein sequence ID" value="KDQ18018.1"/>
    <property type="molecule type" value="Genomic_DNA"/>
</dbReference>
<feature type="compositionally biased region" description="Basic and acidic residues" evidence="9">
    <location>
        <begin position="930"/>
        <end position="950"/>
    </location>
</feature>
<dbReference type="GO" id="GO:0140359">
    <property type="term" value="F:ABC-type transporter activity"/>
    <property type="evidence" value="ECO:0007669"/>
    <property type="project" value="InterPro"/>
</dbReference>
<evidence type="ECO:0000256" key="8">
    <source>
        <dbReference type="ARBA" id="ARBA00023136"/>
    </source>
</evidence>
<evidence type="ECO:0000256" key="5">
    <source>
        <dbReference type="ARBA" id="ARBA00022741"/>
    </source>
</evidence>
<evidence type="ECO:0000256" key="2">
    <source>
        <dbReference type="ARBA" id="ARBA00022448"/>
    </source>
</evidence>
<dbReference type="HOGENOM" id="CLU_000604_27_3_1"/>
<dbReference type="GO" id="GO:0005524">
    <property type="term" value="F:ATP binding"/>
    <property type="evidence" value="ECO:0007669"/>
    <property type="project" value="UniProtKB-KW"/>
</dbReference>
<dbReference type="SUPFAM" id="SSF52540">
    <property type="entry name" value="P-loop containing nucleoside triphosphate hydrolases"/>
    <property type="match status" value="2"/>
</dbReference>
<dbReference type="Pfam" id="PF00005">
    <property type="entry name" value="ABC_tran"/>
    <property type="match status" value="2"/>
</dbReference>
<dbReference type="InterPro" id="IPR003439">
    <property type="entry name" value="ABC_transporter-like_ATP-bd"/>
</dbReference>
<dbReference type="InterPro" id="IPR036640">
    <property type="entry name" value="ABC1_TM_sf"/>
</dbReference>
<feature type="region of interest" description="Disordered" evidence="9">
    <location>
        <begin position="433"/>
        <end position="457"/>
    </location>
</feature>
<dbReference type="PANTHER" id="PTHR24223">
    <property type="entry name" value="ATP-BINDING CASSETTE SUB-FAMILY C"/>
    <property type="match status" value="1"/>
</dbReference>
<comment type="subcellular location">
    <subcellularLocation>
        <location evidence="1">Membrane</location>
        <topology evidence="1">Multi-pass membrane protein</topology>
    </subcellularLocation>
</comment>
<dbReference type="PROSITE" id="PS50929">
    <property type="entry name" value="ABC_TM1F"/>
    <property type="match status" value="2"/>
</dbReference>
<evidence type="ECO:0000256" key="7">
    <source>
        <dbReference type="ARBA" id="ARBA00022989"/>
    </source>
</evidence>
<dbReference type="InterPro" id="IPR027417">
    <property type="entry name" value="P-loop_NTPase"/>
</dbReference>
<evidence type="ECO:0000313" key="14">
    <source>
        <dbReference type="Proteomes" id="UP000027195"/>
    </source>
</evidence>
<keyword evidence="14" id="KW-1185">Reference proteome</keyword>
<keyword evidence="5" id="KW-0547">Nucleotide-binding</keyword>
<dbReference type="SUPFAM" id="SSF90123">
    <property type="entry name" value="ABC transporter transmembrane region"/>
    <property type="match status" value="2"/>
</dbReference>
<dbReference type="CDD" id="cd03244">
    <property type="entry name" value="ABCC_MRP_domain2"/>
    <property type="match status" value="1"/>
</dbReference>
<keyword evidence="2" id="KW-0813">Transport</keyword>
<proteinExistence type="predicted"/>
<dbReference type="InterPro" id="IPR011527">
    <property type="entry name" value="ABC1_TM_dom"/>
</dbReference>
<evidence type="ECO:0000259" key="11">
    <source>
        <dbReference type="PROSITE" id="PS50893"/>
    </source>
</evidence>
<feature type="transmembrane region" description="Helical" evidence="10">
    <location>
        <begin position="369"/>
        <end position="386"/>
    </location>
</feature>
<evidence type="ECO:0000256" key="1">
    <source>
        <dbReference type="ARBA" id="ARBA00004141"/>
    </source>
</evidence>
<dbReference type="OrthoDB" id="6500128at2759"/>
<feature type="transmembrane region" description="Helical" evidence="10">
    <location>
        <begin position="1029"/>
        <end position="1052"/>
    </location>
</feature>
<dbReference type="Gene3D" id="1.20.1560.10">
    <property type="entry name" value="ABC transporter type 1, transmembrane domain"/>
    <property type="match status" value="2"/>
</dbReference>
<feature type="region of interest" description="Disordered" evidence="9">
    <location>
        <begin position="930"/>
        <end position="957"/>
    </location>
</feature>